<accession>A0A834YLQ2</accession>
<dbReference type="EMBL" id="JABCRI010000018">
    <property type="protein sequence ID" value="KAF8390250.1"/>
    <property type="molecule type" value="Genomic_DNA"/>
</dbReference>
<sequence length="119" mass="13035">MTSRGLSSDDLQEDMPPSSSSEVLKSALYMLVMRRSLTALEEFSQPWTVAQLSSLLTMLALSPRGRSSANGPGCGNMKIRDKISFKLKEERGQASADCPLSTRDPCMKSSLLTKHIPEN</sequence>
<dbReference type="Proteomes" id="UP000655225">
    <property type="component" value="Unassembled WGS sequence"/>
</dbReference>
<keyword evidence="3" id="KW-1185">Reference proteome</keyword>
<feature type="region of interest" description="Disordered" evidence="1">
    <location>
        <begin position="1"/>
        <end position="20"/>
    </location>
</feature>
<comment type="caution">
    <text evidence="2">The sequence shown here is derived from an EMBL/GenBank/DDBJ whole genome shotgun (WGS) entry which is preliminary data.</text>
</comment>
<gene>
    <name evidence="2" type="ORF">HHK36_024775</name>
</gene>
<evidence type="ECO:0000256" key="1">
    <source>
        <dbReference type="SAM" id="MobiDB-lite"/>
    </source>
</evidence>
<proteinExistence type="predicted"/>
<evidence type="ECO:0000313" key="3">
    <source>
        <dbReference type="Proteomes" id="UP000655225"/>
    </source>
</evidence>
<evidence type="ECO:0000313" key="2">
    <source>
        <dbReference type="EMBL" id="KAF8390250.1"/>
    </source>
</evidence>
<protein>
    <submittedName>
        <fullName evidence="2">Uncharacterized protein</fullName>
    </submittedName>
</protein>
<name>A0A834YLQ2_TETSI</name>
<dbReference type="AlphaFoldDB" id="A0A834YLQ2"/>
<organism evidence="2 3">
    <name type="scientific">Tetracentron sinense</name>
    <name type="common">Spur-leaf</name>
    <dbReference type="NCBI Taxonomy" id="13715"/>
    <lineage>
        <taxon>Eukaryota</taxon>
        <taxon>Viridiplantae</taxon>
        <taxon>Streptophyta</taxon>
        <taxon>Embryophyta</taxon>
        <taxon>Tracheophyta</taxon>
        <taxon>Spermatophyta</taxon>
        <taxon>Magnoliopsida</taxon>
        <taxon>Trochodendrales</taxon>
        <taxon>Trochodendraceae</taxon>
        <taxon>Tetracentron</taxon>
    </lineage>
</organism>
<reference evidence="2 3" key="1">
    <citation type="submission" date="2020-04" db="EMBL/GenBank/DDBJ databases">
        <title>Plant Genome Project.</title>
        <authorList>
            <person name="Zhang R.-G."/>
        </authorList>
    </citation>
    <scope>NUCLEOTIDE SEQUENCE [LARGE SCALE GENOMIC DNA]</scope>
    <source>
        <strain evidence="2">YNK0</strain>
        <tissue evidence="2">Leaf</tissue>
    </source>
</reference>